<evidence type="ECO:0008006" key="2">
    <source>
        <dbReference type="Google" id="ProtNLM"/>
    </source>
</evidence>
<dbReference type="PANTHER" id="PTHR31286">
    <property type="entry name" value="GLYCINE-RICH CELL WALL STRUCTURAL PROTEIN 1.8-LIKE"/>
    <property type="match status" value="1"/>
</dbReference>
<dbReference type="InterPro" id="IPR040256">
    <property type="entry name" value="At4g02000-like"/>
</dbReference>
<dbReference type="AlphaFoldDB" id="A0AAW2TJM4"/>
<name>A0AAW2TJM4_SESRA</name>
<sequence length="144" mass="16339">MVLRKLKHTQVPVWIKLWHLLVELWTNEGLSTVASGIGKPLYPDAITKACTRLNFARVCVMLDINWKLPKHIVILVPKEDGSETACKVDMEYEWLPHKCNSCVSLGHATKACPLVKPEVSVYVQRPERLKLKLNSAEAWLGINQ</sequence>
<evidence type="ECO:0000313" key="1">
    <source>
        <dbReference type="EMBL" id="KAL0404358.1"/>
    </source>
</evidence>
<dbReference type="EMBL" id="JACGWJ010000008">
    <property type="protein sequence ID" value="KAL0404358.1"/>
    <property type="molecule type" value="Genomic_DNA"/>
</dbReference>
<proteinExistence type="predicted"/>
<accession>A0AAW2TJM4</accession>
<dbReference type="PANTHER" id="PTHR31286:SF165">
    <property type="entry name" value="DUF4283 DOMAIN-CONTAINING PROTEIN"/>
    <property type="match status" value="1"/>
</dbReference>
<organism evidence="1">
    <name type="scientific">Sesamum radiatum</name>
    <name type="common">Black benniseed</name>
    <dbReference type="NCBI Taxonomy" id="300843"/>
    <lineage>
        <taxon>Eukaryota</taxon>
        <taxon>Viridiplantae</taxon>
        <taxon>Streptophyta</taxon>
        <taxon>Embryophyta</taxon>
        <taxon>Tracheophyta</taxon>
        <taxon>Spermatophyta</taxon>
        <taxon>Magnoliopsida</taxon>
        <taxon>eudicotyledons</taxon>
        <taxon>Gunneridae</taxon>
        <taxon>Pentapetalae</taxon>
        <taxon>asterids</taxon>
        <taxon>lamiids</taxon>
        <taxon>Lamiales</taxon>
        <taxon>Pedaliaceae</taxon>
        <taxon>Sesamum</taxon>
    </lineage>
</organism>
<comment type="caution">
    <text evidence="1">The sequence shown here is derived from an EMBL/GenBank/DDBJ whole genome shotgun (WGS) entry which is preliminary data.</text>
</comment>
<reference evidence="1" key="1">
    <citation type="submission" date="2020-06" db="EMBL/GenBank/DDBJ databases">
        <authorList>
            <person name="Li T."/>
            <person name="Hu X."/>
            <person name="Zhang T."/>
            <person name="Song X."/>
            <person name="Zhang H."/>
            <person name="Dai N."/>
            <person name="Sheng W."/>
            <person name="Hou X."/>
            <person name="Wei L."/>
        </authorList>
    </citation>
    <scope>NUCLEOTIDE SEQUENCE</scope>
    <source>
        <strain evidence="1">G02</strain>
        <tissue evidence="1">Leaf</tissue>
    </source>
</reference>
<reference evidence="1" key="2">
    <citation type="journal article" date="2024" name="Plant">
        <title>Genomic evolution and insights into agronomic trait innovations of Sesamum species.</title>
        <authorList>
            <person name="Miao H."/>
            <person name="Wang L."/>
            <person name="Qu L."/>
            <person name="Liu H."/>
            <person name="Sun Y."/>
            <person name="Le M."/>
            <person name="Wang Q."/>
            <person name="Wei S."/>
            <person name="Zheng Y."/>
            <person name="Lin W."/>
            <person name="Duan Y."/>
            <person name="Cao H."/>
            <person name="Xiong S."/>
            <person name="Wang X."/>
            <person name="Wei L."/>
            <person name="Li C."/>
            <person name="Ma Q."/>
            <person name="Ju M."/>
            <person name="Zhao R."/>
            <person name="Li G."/>
            <person name="Mu C."/>
            <person name="Tian Q."/>
            <person name="Mei H."/>
            <person name="Zhang T."/>
            <person name="Gao T."/>
            <person name="Zhang H."/>
        </authorList>
    </citation>
    <scope>NUCLEOTIDE SEQUENCE</scope>
    <source>
        <strain evidence="1">G02</strain>
    </source>
</reference>
<gene>
    <name evidence="1" type="ORF">Sradi_2076600</name>
</gene>
<protein>
    <recommendedName>
        <fullName evidence="2">DUF4283 domain-containing protein</fullName>
    </recommendedName>
</protein>